<gene>
    <name evidence="1" type="ORF">GQ55_9G631300</name>
</gene>
<name>A0A2T7CI79_9POAL</name>
<proteinExistence type="predicted"/>
<evidence type="ECO:0000313" key="2">
    <source>
        <dbReference type="Proteomes" id="UP000244336"/>
    </source>
</evidence>
<dbReference type="AlphaFoldDB" id="A0A2T7CI79"/>
<keyword evidence="2" id="KW-1185">Reference proteome</keyword>
<dbReference type="Gramene" id="PUZ43054">
    <property type="protein sequence ID" value="PUZ43054"/>
    <property type="gene ID" value="GQ55_9G631300"/>
</dbReference>
<dbReference type="EMBL" id="CM009757">
    <property type="protein sequence ID" value="PUZ43054.1"/>
    <property type="molecule type" value="Genomic_DNA"/>
</dbReference>
<sequence length="53" mass="6287">MGDRSNERTMATRRESLHLMAAGELLRREGHHQQVVLPRPDAFHLLTRRLRNR</sequence>
<dbReference type="Proteomes" id="UP000244336">
    <property type="component" value="Chromosome 9"/>
</dbReference>
<protein>
    <submittedName>
        <fullName evidence="1">Uncharacterized protein</fullName>
    </submittedName>
</protein>
<organism evidence="1 2">
    <name type="scientific">Panicum hallii var. hallii</name>
    <dbReference type="NCBI Taxonomy" id="1504633"/>
    <lineage>
        <taxon>Eukaryota</taxon>
        <taxon>Viridiplantae</taxon>
        <taxon>Streptophyta</taxon>
        <taxon>Embryophyta</taxon>
        <taxon>Tracheophyta</taxon>
        <taxon>Spermatophyta</taxon>
        <taxon>Magnoliopsida</taxon>
        <taxon>Liliopsida</taxon>
        <taxon>Poales</taxon>
        <taxon>Poaceae</taxon>
        <taxon>PACMAD clade</taxon>
        <taxon>Panicoideae</taxon>
        <taxon>Panicodae</taxon>
        <taxon>Paniceae</taxon>
        <taxon>Panicinae</taxon>
        <taxon>Panicum</taxon>
        <taxon>Panicum sect. Panicum</taxon>
    </lineage>
</organism>
<evidence type="ECO:0000313" key="1">
    <source>
        <dbReference type="EMBL" id="PUZ43054.1"/>
    </source>
</evidence>
<accession>A0A2T7CI79</accession>
<reference evidence="1 2" key="1">
    <citation type="submission" date="2018-04" db="EMBL/GenBank/DDBJ databases">
        <title>WGS assembly of Panicum hallii var. hallii HAL2.</title>
        <authorList>
            <person name="Lovell J."/>
            <person name="Jenkins J."/>
            <person name="Lowry D."/>
            <person name="Mamidi S."/>
            <person name="Sreedasyam A."/>
            <person name="Weng X."/>
            <person name="Barry K."/>
            <person name="Bonette J."/>
            <person name="Campitelli B."/>
            <person name="Daum C."/>
            <person name="Gordon S."/>
            <person name="Gould B."/>
            <person name="Lipzen A."/>
            <person name="MacQueen A."/>
            <person name="Palacio-Mejia J."/>
            <person name="Plott C."/>
            <person name="Shakirov E."/>
            <person name="Shu S."/>
            <person name="Yoshinaga Y."/>
            <person name="Zane M."/>
            <person name="Rokhsar D."/>
            <person name="Grimwood J."/>
            <person name="Schmutz J."/>
            <person name="Juenger T."/>
        </authorList>
    </citation>
    <scope>NUCLEOTIDE SEQUENCE [LARGE SCALE GENOMIC DNA]</scope>
    <source>
        <strain evidence="2">cv. HAL2</strain>
    </source>
</reference>